<dbReference type="PROSITE" id="PS50109">
    <property type="entry name" value="HIS_KIN"/>
    <property type="match status" value="1"/>
</dbReference>
<feature type="domain" description="Histidine kinase" evidence="14">
    <location>
        <begin position="270"/>
        <end position="481"/>
    </location>
</feature>
<dbReference type="GO" id="GO:0000155">
    <property type="term" value="F:phosphorelay sensor kinase activity"/>
    <property type="evidence" value="ECO:0007669"/>
    <property type="project" value="InterPro"/>
</dbReference>
<dbReference type="GO" id="GO:0005886">
    <property type="term" value="C:plasma membrane"/>
    <property type="evidence" value="ECO:0007669"/>
    <property type="project" value="TreeGrafter"/>
</dbReference>
<dbReference type="EMBL" id="PEOG01000026">
    <property type="protein sequence ID" value="PIM53089.1"/>
    <property type="molecule type" value="Genomic_DNA"/>
</dbReference>
<dbReference type="InterPro" id="IPR004358">
    <property type="entry name" value="Sig_transdc_His_kin-like_C"/>
</dbReference>
<proteinExistence type="predicted"/>
<evidence type="ECO:0000256" key="11">
    <source>
        <dbReference type="ARBA" id="ARBA00023012"/>
    </source>
</evidence>
<dbReference type="RefSeq" id="WP_099861778.1">
    <property type="nucleotide sequence ID" value="NZ_PEOG01000026.1"/>
</dbReference>
<feature type="transmembrane region" description="Helical" evidence="13">
    <location>
        <begin position="189"/>
        <end position="212"/>
    </location>
</feature>
<dbReference type="SMART" id="SM00387">
    <property type="entry name" value="HATPase_c"/>
    <property type="match status" value="1"/>
</dbReference>
<dbReference type="SUPFAM" id="SSF47384">
    <property type="entry name" value="Homodimeric domain of signal transducing histidine kinase"/>
    <property type="match status" value="1"/>
</dbReference>
<evidence type="ECO:0000313" key="16">
    <source>
        <dbReference type="Proteomes" id="UP000231501"/>
    </source>
</evidence>
<dbReference type="OrthoDB" id="8583694at2"/>
<dbReference type="CDD" id="cd00082">
    <property type="entry name" value="HisKA"/>
    <property type="match status" value="1"/>
</dbReference>
<dbReference type="Pfam" id="PF02518">
    <property type="entry name" value="HATPase_c"/>
    <property type="match status" value="1"/>
</dbReference>
<evidence type="ECO:0000313" key="15">
    <source>
        <dbReference type="EMBL" id="PIM53089.1"/>
    </source>
</evidence>
<comment type="subcellular location">
    <subcellularLocation>
        <location evidence="2">Membrane</location>
        <topology evidence="2">Multi-pass membrane protein</topology>
    </subcellularLocation>
</comment>
<dbReference type="PANTHER" id="PTHR45436">
    <property type="entry name" value="SENSOR HISTIDINE KINASE YKOH"/>
    <property type="match status" value="1"/>
</dbReference>
<keyword evidence="7" id="KW-0547">Nucleotide-binding</keyword>
<keyword evidence="10 13" id="KW-1133">Transmembrane helix</keyword>
<gene>
    <name evidence="15" type="ORF">CS062_11505</name>
</gene>
<keyword evidence="6 13" id="KW-0812">Transmembrane</keyword>
<dbReference type="Gene3D" id="3.30.565.10">
    <property type="entry name" value="Histidine kinase-like ATPase, C-terminal domain"/>
    <property type="match status" value="1"/>
</dbReference>
<evidence type="ECO:0000256" key="6">
    <source>
        <dbReference type="ARBA" id="ARBA00022692"/>
    </source>
</evidence>
<dbReference type="Pfam" id="PF00512">
    <property type="entry name" value="HisKA"/>
    <property type="match status" value="1"/>
</dbReference>
<keyword evidence="4" id="KW-0597">Phosphoprotein</keyword>
<evidence type="ECO:0000259" key="14">
    <source>
        <dbReference type="PROSITE" id="PS50109"/>
    </source>
</evidence>
<comment type="caution">
    <text evidence="15">The sequence shown here is derived from an EMBL/GenBank/DDBJ whole genome shotgun (WGS) entry which is preliminary data.</text>
</comment>
<dbReference type="InterPro" id="IPR003594">
    <property type="entry name" value="HATPase_dom"/>
</dbReference>
<dbReference type="InterPro" id="IPR036097">
    <property type="entry name" value="HisK_dim/P_sf"/>
</dbReference>
<sequence>MTASSFRLPTPPGPRRVFGRAGQALHEALLAVFRPSLVRRLLMAQLALLMLMWVIGIVHLLNQGGRAFLLLQSKQIYPTILAIADDAGSTPERRRHALDLLHSALVEDYPAAPERQPGILVTRGTQVVYRSPNAPHVLPPDAGDGLVTLRTPAQRLHTRTVAGPDGLRVTMFAPDDGWNLLRALYSDGFYVMPLLTSLPLLVLPAWLSILLAMRPWTAVAREVARRGPQDLTPLAYRDGHRELVLMVDAINGWMRRVGDSAQRERSFIADAAHELRTPLAAMLVNVEALRAATRDERERQLMTGVLSSGHRATRLVNQLLTLMRSDAAAAEPAAPLELDRLLQDRLAALEGLATARRVELVLSAEAGLRLTGQRGAMESLVDNLVENAIKYGPPGGEVRVMLRREGGQALLAVEDQGPGIPAALRERVFDRFFRDPVQREPGSGLGLSIARSVVAGHGGRILLAEAVGSGGLRVEVRLPLR</sequence>
<evidence type="ECO:0000256" key="10">
    <source>
        <dbReference type="ARBA" id="ARBA00022989"/>
    </source>
</evidence>
<dbReference type="EC" id="2.7.13.3" evidence="3"/>
<dbReference type="SMART" id="SM00388">
    <property type="entry name" value="HisKA"/>
    <property type="match status" value="1"/>
</dbReference>
<keyword evidence="8 15" id="KW-0418">Kinase</keyword>
<feature type="transmembrane region" description="Helical" evidence="13">
    <location>
        <begin position="41"/>
        <end position="61"/>
    </location>
</feature>
<evidence type="ECO:0000256" key="5">
    <source>
        <dbReference type="ARBA" id="ARBA00022679"/>
    </source>
</evidence>
<dbReference type="InterPro" id="IPR050428">
    <property type="entry name" value="TCS_sensor_his_kinase"/>
</dbReference>
<dbReference type="AlphaFoldDB" id="A0A2G9CC46"/>
<dbReference type="CDD" id="cd00075">
    <property type="entry name" value="HATPase"/>
    <property type="match status" value="1"/>
</dbReference>
<dbReference type="Gene3D" id="1.10.287.130">
    <property type="match status" value="1"/>
</dbReference>
<evidence type="ECO:0000256" key="7">
    <source>
        <dbReference type="ARBA" id="ARBA00022741"/>
    </source>
</evidence>
<dbReference type="PANTHER" id="PTHR45436:SF14">
    <property type="entry name" value="SENSOR PROTEIN QSEC"/>
    <property type="match status" value="1"/>
</dbReference>
<dbReference type="SUPFAM" id="SSF55874">
    <property type="entry name" value="ATPase domain of HSP90 chaperone/DNA topoisomerase II/histidine kinase"/>
    <property type="match status" value="1"/>
</dbReference>
<reference evidence="15 16" key="1">
    <citation type="submission" date="2017-11" db="EMBL/GenBank/DDBJ databases">
        <title>Draft genome sequence of Mitsuaria sp. HWN-4.</title>
        <authorList>
            <person name="Gundlapally S.R."/>
        </authorList>
    </citation>
    <scope>NUCLEOTIDE SEQUENCE [LARGE SCALE GENOMIC DNA]</scope>
    <source>
        <strain evidence="15 16">HWN-4</strain>
    </source>
</reference>
<dbReference type="InterPro" id="IPR036890">
    <property type="entry name" value="HATPase_C_sf"/>
</dbReference>
<keyword evidence="5" id="KW-0808">Transferase</keyword>
<evidence type="ECO:0000256" key="1">
    <source>
        <dbReference type="ARBA" id="ARBA00000085"/>
    </source>
</evidence>
<evidence type="ECO:0000256" key="9">
    <source>
        <dbReference type="ARBA" id="ARBA00022840"/>
    </source>
</evidence>
<comment type="catalytic activity">
    <reaction evidence="1">
        <text>ATP + protein L-histidine = ADP + protein N-phospho-L-histidine.</text>
        <dbReference type="EC" id="2.7.13.3"/>
    </reaction>
</comment>
<evidence type="ECO:0000256" key="2">
    <source>
        <dbReference type="ARBA" id="ARBA00004141"/>
    </source>
</evidence>
<protein>
    <recommendedName>
        <fullName evidence="3">histidine kinase</fullName>
        <ecNumber evidence="3">2.7.13.3</ecNumber>
    </recommendedName>
</protein>
<dbReference type="Proteomes" id="UP000231501">
    <property type="component" value="Unassembled WGS sequence"/>
</dbReference>
<keyword evidence="9" id="KW-0067">ATP-binding</keyword>
<keyword evidence="11" id="KW-0902">Two-component regulatory system</keyword>
<evidence type="ECO:0000256" key="3">
    <source>
        <dbReference type="ARBA" id="ARBA00012438"/>
    </source>
</evidence>
<dbReference type="InterPro" id="IPR003661">
    <property type="entry name" value="HisK_dim/P_dom"/>
</dbReference>
<keyword evidence="16" id="KW-1185">Reference proteome</keyword>
<accession>A0A2G9CC46</accession>
<name>A0A2G9CC46_9BURK</name>
<dbReference type="PRINTS" id="PR00344">
    <property type="entry name" value="BCTRLSENSOR"/>
</dbReference>
<dbReference type="GO" id="GO:0005524">
    <property type="term" value="F:ATP binding"/>
    <property type="evidence" value="ECO:0007669"/>
    <property type="project" value="UniProtKB-KW"/>
</dbReference>
<evidence type="ECO:0000256" key="8">
    <source>
        <dbReference type="ARBA" id="ARBA00022777"/>
    </source>
</evidence>
<organism evidence="15 16">
    <name type="scientific">Roseateles chitinivorans</name>
    <dbReference type="NCBI Taxonomy" id="2917965"/>
    <lineage>
        <taxon>Bacteria</taxon>
        <taxon>Pseudomonadati</taxon>
        <taxon>Pseudomonadota</taxon>
        <taxon>Betaproteobacteria</taxon>
        <taxon>Burkholderiales</taxon>
        <taxon>Sphaerotilaceae</taxon>
        <taxon>Roseateles</taxon>
    </lineage>
</organism>
<dbReference type="InterPro" id="IPR005467">
    <property type="entry name" value="His_kinase_dom"/>
</dbReference>
<evidence type="ECO:0000256" key="13">
    <source>
        <dbReference type="SAM" id="Phobius"/>
    </source>
</evidence>
<evidence type="ECO:0000256" key="12">
    <source>
        <dbReference type="ARBA" id="ARBA00023136"/>
    </source>
</evidence>
<keyword evidence="12 13" id="KW-0472">Membrane</keyword>
<evidence type="ECO:0000256" key="4">
    <source>
        <dbReference type="ARBA" id="ARBA00022553"/>
    </source>
</evidence>